<dbReference type="Pfam" id="PF16810">
    <property type="entry name" value="RXLR"/>
    <property type="match status" value="1"/>
</dbReference>
<evidence type="ECO:0000313" key="7">
    <source>
        <dbReference type="Proteomes" id="UP000688947"/>
    </source>
</evidence>
<comment type="subcellular location">
    <subcellularLocation>
        <location evidence="1 5">Secreted</location>
    </subcellularLocation>
</comment>
<evidence type="ECO:0000256" key="5">
    <source>
        <dbReference type="RuleBase" id="RU367124"/>
    </source>
</evidence>
<organism evidence="6 7">
    <name type="scientific">Phytophthora cactorum</name>
    <dbReference type="NCBI Taxonomy" id="29920"/>
    <lineage>
        <taxon>Eukaryota</taxon>
        <taxon>Sar</taxon>
        <taxon>Stramenopiles</taxon>
        <taxon>Oomycota</taxon>
        <taxon>Peronosporomycetes</taxon>
        <taxon>Peronosporales</taxon>
        <taxon>Peronosporaceae</taxon>
        <taxon>Phytophthora</taxon>
    </lineage>
</organism>
<dbReference type="OrthoDB" id="120062at2759"/>
<gene>
    <name evidence="6" type="ORF">JG687_00012560</name>
</gene>
<evidence type="ECO:0000256" key="1">
    <source>
        <dbReference type="ARBA" id="ARBA00004613"/>
    </source>
</evidence>
<evidence type="ECO:0000256" key="4">
    <source>
        <dbReference type="ARBA" id="ARBA00022729"/>
    </source>
</evidence>
<dbReference type="GO" id="GO:0005576">
    <property type="term" value="C:extracellular region"/>
    <property type="evidence" value="ECO:0007669"/>
    <property type="project" value="UniProtKB-SubCell"/>
</dbReference>
<comment type="similarity">
    <text evidence="2 5">Belongs to the RxLR effector family.</text>
</comment>
<proteinExistence type="inferred from homology"/>
<accession>A0A8T1U555</accession>
<dbReference type="Proteomes" id="UP000688947">
    <property type="component" value="Unassembled WGS sequence"/>
</dbReference>
<sequence length="139" mass="15595">MRLTGMMSATVVAIYFATCSATADFDQTKVLMNGSPLHSHDSTGRRLLRAHQENEATAEERTPKFDLAKLTKGKHAKKLADELVDNHKVAEAAYHWWQHNQVTLKHLDDFLKLASGKTEGEAYNAIYNGYMMHLGYTAV</sequence>
<dbReference type="InterPro" id="IPR031825">
    <property type="entry name" value="RXLR"/>
</dbReference>
<comment type="domain">
    <text evidence="5">The RxLR-dEER motif acts to carry the protein into the host cell cytoplasm through binding to cell surface phosphatidylinositol-3-phosphate.</text>
</comment>
<protein>
    <recommendedName>
        <fullName evidence="5">RxLR effector protein</fullName>
    </recommendedName>
</protein>
<evidence type="ECO:0000256" key="3">
    <source>
        <dbReference type="ARBA" id="ARBA00022525"/>
    </source>
</evidence>
<reference evidence="6" key="1">
    <citation type="submission" date="2021-01" db="EMBL/GenBank/DDBJ databases">
        <title>Phytophthora aleatoria, a newly-described species from Pinus radiata is distinct from Phytophthora cactorum isolates based on comparative genomics.</title>
        <authorList>
            <person name="Mcdougal R."/>
            <person name="Panda P."/>
            <person name="Williams N."/>
            <person name="Studholme D.J."/>
        </authorList>
    </citation>
    <scope>NUCLEOTIDE SEQUENCE</scope>
    <source>
        <strain evidence="6">NZFS 3830</strain>
    </source>
</reference>
<dbReference type="AlphaFoldDB" id="A0A8T1U555"/>
<keyword evidence="3 5" id="KW-0964">Secreted</keyword>
<evidence type="ECO:0000256" key="2">
    <source>
        <dbReference type="ARBA" id="ARBA00010400"/>
    </source>
</evidence>
<feature type="signal peptide" evidence="5">
    <location>
        <begin position="1"/>
        <end position="21"/>
    </location>
</feature>
<name>A0A8T1U555_9STRA</name>
<comment type="function">
    <text evidence="5">Effector that suppresses plant defense responses during pathogen infection.</text>
</comment>
<feature type="chain" id="PRO_5035970152" description="RxLR effector protein" evidence="5">
    <location>
        <begin position="22"/>
        <end position="139"/>
    </location>
</feature>
<evidence type="ECO:0000313" key="6">
    <source>
        <dbReference type="EMBL" id="KAG6953130.1"/>
    </source>
</evidence>
<comment type="caution">
    <text evidence="6">The sequence shown here is derived from an EMBL/GenBank/DDBJ whole genome shotgun (WGS) entry which is preliminary data.</text>
</comment>
<dbReference type="EMBL" id="JAENGZ010000853">
    <property type="protein sequence ID" value="KAG6953130.1"/>
    <property type="molecule type" value="Genomic_DNA"/>
</dbReference>
<keyword evidence="4 5" id="KW-0732">Signal</keyword>